<keyword evidence="1" id="KW-0175">Coiled coil</keyword>
<gene>
    <name evidence="4" type="ORF">METESE_25520</name>
</gene>
<evidence type="ECO:0000256" key="1">
    <source>
        <dbReference type="SAM" id="Coils"/>
    </source>
</evidence>
<proteinExistence type="predicted"/>
<keyword evidence="3" id="KW-1133">Transmembrane helix</keyword>
<reference evidence="4" key="1">
    <citation type="journal article" date="2023" name="Int. J. Syst. Evol. Microbiol.">
        <title>Mesoterricola silvestris gen. nov., sp. nov., Mesoterricola sediminis sp. nov., Geothrix oryzae sp. nov., Geothrix edaphica sp. nov., Geothrix rubra sp. nov., and Geothrix limicola sp. nov., six novel members of Acidobacteriota isolated from soils.</title>
        <authorList>
            <person name="Itoh H."/>
            <person name="Sugisawa Y."/>
            <person name="Mise K."/>
            <person name="Xu Z."/>
            <person name="Kuniyasu M."/>
            <person name="Ushijima N."/>
            <person name="Kawano K."/>
            <person name="Kobayashi E."/>
            <person name="Shiratori Y."/>
            <person name="Masuda Y."/>
            <person name="Senoo K."/>
        </authorList>
    </citation>
    <scope>NUCLEOTIDE SEQUENCE</scope>
    <source>
        <strain evidence="4">W786</strain>
    </source>
</reference>
<accession>A0AA48GWJ9</accession>
<protein>
    <recommendedName>
        <fullName evidence="6">Rad50/SbcC-type AAA domain-containing protein</fullName>
    </recommendedName>
</protein>
<dbReference type="KEGG" id="msea:METESE_25520"/>
<dbReference type="SUPFAM" id="SSF52540">
    <property type="entry name" value="P-loop containing nucleoside triphosphate hydrolases"/>
    <property type="match status" value="1"/>
</dbReference>
<keyword evidence="3" id="KW-0472">Membrane</keyword>
<keyword evidence="3" id="KW-0812">Transmembrane</keyword>
<feature type="coiled-coil region" evidence="1">
    <location>
        <begin position="181"/>
        <end position="228"/>
    </location>
</feature>
<dbReference type="PANTHER" id="PTHR41259:SF1">
    <property type="entry name" value="DOUBLE-STRAND BREAK REPAIR RAD50 ATPASE, PUTATIVE-RELATED"/>
    <property type="match status" value="1"/>
</dbReference>
<organism evidence="4 5">
    <name type="scientific">Mesoterricola sediminis</name>
    <dbReference type="NCBI Taxonomy" id="2927980"/>
    <lineage>
        <taxon>Bacteria</taxon>
        <taxon>Pseudomonadati</taxon>
        <taxon>Acidobacteriota</taxon>
        <taxon>Holophagae</taxon>
        <taxon>Holophagales</taxon>
        <taxon>Holophagaceae</taxon>
        <taxon>Mesoterricola</taxon>
    </lineage>
</organism>
<dbReference type="PANTHER" id="PTHR41259">
    <property type="entry name" value="DOUBLE-STRAND BREAK REPAIR RAD50 ATPASE, PUTATIVE-RELATED"/>
    <property type="match status" value="1"/>
</dbReference>
<feature type="transmembrane region" description="Helical" evidence="3">
    <location>
        <begin position="456"/>
        <end position="475"/>
    </location>
</feature>
<dbReference type="EMBL" id="AP027081">
    <property type="protein sequence ID" value="BDU77594.1"/>
    <property type="molecule type" value="Genomic_DNA"/>
</dbReference>
<dbReference type="Proteomes" id="UP001228113">
    <property type="component" value="Chromosome"/>
</dbReference>
<feature type="region of interest" description="Disordered" evidence="2">
    <location>
        <begin position="75"/>
        <end position="107"/>
    </location>
</feature>
<dbReference type="InterPro" id="IPR027417">
    <property type="entry name" value="P-loop_NTPase"/>
</dbReference>
<feature type="coiled-coil region" evidence="1">
    <location>
        <begin position="741"/>
        <end position="812"/>
    </location>
</feature>
<dbReference type="RefSeq" id="WP_316410347.1">
    <property type="nucleotide sequence ID" value="NZ_AP027081.1"/>
</dbReference>
<feature type="transmembrane region" description="Helical" evidence="3">
    <location>
        <begin position="429"/>
        <end position="449"/>
    </location>
</feature>
<dbReference type="Gene3D" id="3.40.50.300">
    <property type="entry name" value="P-loop containing nucleotide triphosphate hydrolases"/>
    <property type="match status" value="2"/>
</dbReference>
<name>A0AA48GWJ9_9BACT</name>
<sequence>MPEPAFRFTDVHVRAMPGFPYAEGFSVEGLGPGVNVIHGPNEIGKSTLGRAMQLLLWADLAAGPGVHLEARVEVGGAPESRSRHLEELEAQDPAGASLPPRPGKGAALRSRYQVALQDLLQREAGEQDGKGEFSQALAREVHGVDLEALRRAVNPAADVLVRGRNAALDAQRSAWAALEEKRRAQSEDRDLEARIEALQASLDRETGLREACARIAALDRALEAAAARIRCEAPLLPFGEAAPRLRTIHPRTAGDLKARRQALAEAGDAARALEARREGRMAERAALALARDPSPGDLARAQKLLDDLLLQGEALAAAGEEARAAGEALRAWAESAPWLGAVGETLPPITDRMLAEAATLAHALEDARAEQAAWTALATDLRRRLPEAPAASRARVLRLLEAWLAADARRQARREALGRDLPLRRITPAIAGASAAALVALSAAAFTLAKGQVAAGGLLALAGLAALGYALQALVRQDPSTFLSLAEEERACLALQADLAGAGVGDLAWEAPAVRLRLEDLLAQEAAWLDRQRLDQLLRTADDAADAARQSRRRLLADQGRAVPGLGEGPALLDVEGYLRLVVEEVRTLQGLRVRQDTARAAAQARQTAWTALEAEVRTFLGGFALPADPEPRAALEAALAPLRRALDLQRERLDLDRDLDAAGAAEVRAGAALAELLADYGAPDAAGLEALVRAWADWRPLQDAFEAADATLLAHLRAGAGLPAEAAPFLDPAEPPADRLAALDARRDALAADLGRLQEELGALEARREELLKAKVALKAYATQAELASAAARHEETLRALEDQRLGLLSRRALALVLDRQARLADTLDRPPVLQRASDHFLAFTGRYELTFTEGRFLAREGATRLELDQLSEGTRVQLLLAVRLAFVEKEETLRLPLFLDEILGNSDDARSGDIVRAVLALAATGRQVFYFTAQMDEVNRWREIAGDQVRVVDLAAVRRKSAAARRPVEVRPRPEVPAPAGRGLEAYARDLGLPGPAVHVDLSRQHPWLVLVPGEEDLLAQWLAIPIDTLGLLRRHARQMEGAPYPRVLATLQVLETAQRLLAANLGRRLAPRELLEAPLGTYRRATKEKFLPALAAAEGDIGRLLAQGVPAGLKQEHLDALGAWAEAEGVWNPHGLTRDEIRVELRGRCQDLLPAGDPAWAAVDRFVDGAAV</sequence>
<evidence type="ECO:0000313" key="5">
    <source>
        <dbReference type="Proteomes" id="UP001228113"/>
    </source>
</evidence>
<dbReference type="AlphaFoldDB" id="A0AA48GWJ9"/>
<evidence type="ECO:0008006" key="6">
    <source>
        <dbReference type="Google" id="ProtNLM"/>
    </source>
</evidence>
<keyword evidence="5" id="KW-1185">Reference proteome</keyword>
<evidence type="ECO:0000313" key="4">
    <source>
        <dbReference type="EMBL" id="BDU77594.1"/>
    </source>
</evidence>
<evidence type="ECO:0000256" key="3">
    <source>
        <dbReference type="SAM" id="Phobius"/>
    </source>
</evidence>
<evidence type="ECO:0000256" key="2">
    <source>
        <dbReference type="SAM" id="MobiDB-lite"/>
    </source>
</evidence>